<comment type="caution">
    <text evidence="8">The sequence shown here is derived from an EMBL/GenBank/DDBJ whole genome shotgun (WGS) entry which is preliminary data.</text>
</comment>
<dbReference type="GO" id="GO:0005524">
    <property type="term" value="F:ATP binding"/>
    <property type="evidence" value="ECO:0007669"/>
    <property type="project" value="UniProtKB-KW"/>
</dbReference>
<evidence type="ECO:0000313" key="9">
    <source>
        <dbReference type="Proteomes" id="UP001212498"/>
    </source>
</evidence>
<comment type="subcellular location">
    <subcellularLocation>
        <location evidence="1">Cell membrane</location>
        <topology evidence="1">Multi-pass membrane protein</topology>
    </subcellularLocation>
</comment>
<dbReference type="PROSITE" id="PS00211">
    <property type="entry name" value="ABC_TRANSPORTER_1"/>
    <property type="match status" value="1"/>
</dbReference>
<dbReference type="EMBL" id="JAPNUD010000122">
    <property type="protein sequence ID" value="MDA0645094.1"/>
    <property type="molecule type" value="Genomic_DNA"/>
</dbReference>
<feature type="domain" description="ABC transporter" evidence="6">
    <location>
        <begin position="323"/>
        <end position="561"/>
    </location>
</feature>
<dbReference type="InterPro" id="IPR017871">
    <property type="entry name" value="ABC_transporter-like_CS"/>
</dbReference>
<evidence type="ECO:0000256" key="5">
    <source>
        <dbReference type="SAM" id="Phobius"/>
    </source>
</evidence>
<proteinExistence type="predicted"/>
<feature type="transmembrane region" description="Helical" evidence="5">
    <location>
        <begin position="59"/>
        <end position="77"/>
    </location>
</feature>
<dbReference type="PROSITE" id="PS50929">
    <property type="entry name" value="ABC_TM1F"/>
    <property type="match status" value="1"/>
</dbReference>
<protein>
    <submittedName>
        <fullName evidence="8">ABC transporter ATP-binding protein</fullName>
    </submittedName>
</protein>
<dbReference type="InterPro" id="IPR039421">
    <property type="entry name" value="Type_1_exporter"/>
</dbReference>
<dbReference type="InterPro" id="IPR011527">
    <property type="entry name" value="ABC1_TM_dom"/>
</dbReference>
<dbReference type="CDD" id="cd07346">
    <property type="entry name" value="ABC_6TM_exporters"/>
    <property type="match status" value="1"/>
</dbReference>
<reference evidence="8 9" key="1">
    <citation type="submission" date="2022-11" db="EMBL/GenBank/DDBJ databases">
        <title>Nonomuraea corallina sp. nov., a new species of the genus Nonomuraea isolated from sea side sediment in Thai sea.</title>
        <authorList>
            <person name="Ngamcharungchit C."/>
            <person name="Matsumoto A."/>
            <person name="Suriyachadkun C."/>
            <person name="Panbangred W."/>
            <person name="Inahashi Y."/>
            <person name="Intra B."/>
        </authorList>
    </citation>
    <scope>NUCLEOTIDE SEQUENCE [LARGE SCALE GENOMIC DNA]</scope>
    <source>
        <strain evidence="8 9">DSM 43553</strain>
    </source>
</reference>
<sequence>MTRPITGRRVLWRAVTRNRRRLGAGTGLISLHQVCESLVPILIGVIVDQAIGPGDGGALLLWVAAMAALFTALTMCYRFGARQLMIAIADEAHTLRVEVASKILHPRGIRTDRRAGDLLTVAVNDTDNTSYLLDYVPRVAGAVTATAVSAVALLVIDVQLGLAVLIGTPVVLVALQAATPLITRRVAEQQELAGEATSLAANVVSGVRPLRGIGAEGAAARRYDEVSRRSLRAALRAARTQGGYLSASMSSGALLACGVAILAGWFALNGRITVGELITVIGLAQFLMEPIGLLAVVPGWVAEARASADRVAGVLDAEPLLPEGTEEVAGPSGLELRTLRYGPLDGVDLRVRPGEFVGVVPHRAADGEALVKILSGQVAPEEYEGGVLVGGAHLSRLTPADARRVMLVEPHLTDLFTGTVEENVTAGGPLDEAALEASAAGQVVSAHPDGLAHLVAERGASLSGGQRQRLALARALMARPPILVMHDPTTAVDAVTEHEIARGLRALRGTGELTTVVVTSSPALLAMTDRVVVLDGGRVAAEGTHADLAVTDDDYNRAVLR</sequence>
<keyword evidence="9" id="KW-1185">Reference proteome</keyword>
<gene>
    <name evidence="8" type="ORF">OUY24_31090</name>
</gene>
<dbReference type="Pfam" id="PF00005">
    <property type="entry name" value="ABC_tran"/>
    <property type="match status" value="1"/>
</dbReference>
<evidence type="ECO:0000313" key="8">
    <source>
        <dbReference type="EMBL" id="MDA0645094.1"/>
    </source>
</evidence>
<feature type="transmembrane region" description="Helical" evidence="5">
    <location>
        <begin position="244"/>
        <end position="268"/>
    </location>
</feature>
<feature type="transmembrane region" description="Helical" evidence="5">
    <location>
        <begin position="280"/>
        <end position="301"/>
    </location>
</feature>
<dbReference type="PROSITE" id="PS50893">
    <property type="entry name" value="ABC_TRANSPORTER_2"/>
    <property type="match status" value="1"/>
</dbReference>
<dbReference type="PANTHER" id="PTHR43394:SF1">
    <property type="entry name" value="ATP-BINDING CASSETTE SUB-FAMILY B MEMBER 10, MITOCHONDRIAL"/>
    <property type="match status" value="1"/>
</dbReference>
<keyword evidence="8" id="KW-0547">Nucleotide-binding</keyword>
<dbReference type="Proteomes" id="UP001212498">
    <property type="component" value="Unassembled WGS sequence"/>
</dbReference>
<dbReference type="InterPro" id="IPR036640">
    <property type="entry name" value="ABC1_TM_sf"/>
</dbReference>
<feature type="transmembrane region" description="Helical" evidence="5">
    <location>
        <begin position="162"/>
        <end position="182"/>
    </location>
</feature>
<evidence type="ECO:0000259" key="6">
    <source>
        <dbReference type="PROSITE" id="PS50893"/>
    </source>
</evidence>
<dbReference type="InterPro" id="IPR003439">
    <property type="entry name" value="ABC_transporter-like_ATP-bd"/>
</dbReference>
<keyword evidence="8" id="KW-0067">ATP-binding</keyword>
<dbReference type="PANTHER" id="PTHR43394">
    <property type="entry name" value="ATP-DEPENDENT PERMEASE MDL1, MITOCHONDRIAL"/>
    <property type="match status" value="1"/>
</dbReference>
<dbReference type="Gene3D" id="1.20.1560.10">
    <property type="entry name" value="ABC transporter type 1, transmembrane domain"/>
    <property type="match status" value="1"/>
</dbReference>
<organism evidence="8 9">
    <name type="scientific">Nonomuraea ferruginea</name>
    <dbReference type="NCBI Taxonomy" id="46174"/>
    <lineage>
        <taxon>Bacteria</taxon>
        <taxon>Bacillati</taxon>
        <taxon>Actinomycetota</taxon>
        <taxon>Actinomycetes</taxon>
        <taxon>Streptosporangiales</taxon>
        <taxon>Streptosporangiaceae</taxon>
        <taxon>Nonomuraea</taxon>
    </lineage>
</organism>
<dbReference type="RefSeq" id="WP_271278853.1">
    <property type="nucleotide sequence ID" value="NZ_BAABFD010000007.1"/>
</dbReference>
<dbReference type="Gene3D" id="3.40.50.300">
    <property type="entry name" value="P-loop containing nucleotide triphosphate hydrolases"/>
    <property type="match status" value="1"/>
</dbReference>
<dbReference type="SUPFAM" id="SSF52540">
    <property type="entry name" value="P-loop containing nucleoside triphosphate hydrolases"/>
    <property type="match status" value="1"/>
</dbReference>
<evidence type="ECO:0000256" key="3">
    <source>
        <dbReference type="ARBA" id="ARBA00022989"/>
    </source>
</evidence>
<evidence type="ECO:0000256" key="2">
    <source>
        <dbReference type="ARBA" id="ARBA00022692"/>
    </source>
</evidence>
<evidence type="ECO:0000256" key="1">
    <source>
        <dbReference type="ARBA" id="ARBA00004651"/>
    </source>
</evidence>
<keyword evidence="3 5" id="KW-1133">Transmembrane helix</keyword>
<evidence type="ECO:0000256" key="4">
    <source>
        <dbReference type="ARBA" id="ARBA00023136"/>
    </source>
</evidence>
<dbReference type="Pfam" id="PF00664">
    <property type="entry name" value="ABC_membrane"/>
    <property type="match status" value="1"/>
</dbReference>
<dbReference type="InterPro" id="IPR027417">
    <property type="entry name" value="P-loop_NTPase"/>
</dbReference>
<feature type="transmembrane region" description="Helical" evidence="5">
    <location>
        <begin position="139"/>
        <end position="156"/>
    </location>
</feature>
<name>A0ABT4T738_9ACTN</name>
<feature type="transmembrane region" description="Helical" evidence="5">
    <location>
        <begin position="21"/>
        <end position="47"/>
    </location>
</feature>
<keyword evidence="4 5" id="KW-0472">Membrane</keyword>
<keyword evidence="2 5" id="KW-0812">Transmembrane</keyword>
<feature type="domain" description="ABC transmembrane type-1" evidence="7">
    <location>
        <begin position="24"/>
        <end position="295"/>
    </location>
</feature>
<evidence type="ECO:0000259" key="7">
    <source>
        <dbReference type="PROSITE" id="PS50929"/>
    </source>
</evidence>
<dbReference type="SUPFAM" id="SSF90123">
    <property type="entry name" value="ABC transporter transmembrane region"/>
    <property type="match status" value="1"/>
</dbReference>
<accession>A0ABT4T738</accession>